<dbReference type="RefSeq" id="WP_075009682.1">
    <property type="nucleotide sequence ID" value="NZ_FOAP01000019.1"/>
</dbReference>
<gene>
    <name evidence="2" type="ORF">SAMN05444354_11925</name>
</gene>
<dbReference type="OrthoDB" id="5509805at2"/>
<proteinExistence type="predicted"/>
<name>A0A1H7ZJV3_STIAU</name>
<evidence type="ECO:0000313" key="3">
    <source>
        <dbReference type="Proteomes" id="UP000182719"/>
    </source>
</evidence>
<dbReference type="Proteomes" id="UP000182719">
    <property type="component" value="Unassembled WGS sequence"/>
</dbReference>
<dbReference type="EMBL" id="FOAP01000019">
    <property type="protein sequence ID" value="SEM58553.1"/>
    <property type="molecule type" value="Genomic_DNA"/>
</dbReference>
<dbReference type="AlphaFoldDB" id="A0A1H7ZJV3"/>
<reference evidence="3" key="1">
    <citation type="submission" date="2016-10" db="EMBL/GenBank/DDBJ databases">
        <authorList>
            <person name="Varghese N."/>
            <person name="Submissions S."/>
        </authorList>
    </citation>
    <scope>NUCLEOTIDE SEQUENCE [LARGE SCALE GENOMIC DNA]</scope>
    <source>
        <strain evidence="3">DSM 17044</strain>
    </source>
</reference>
<accession>A0A1H7ZJV3</accession>
<evidence type="ECO:0000256" key="1">
    <source>
        <dbReference type="SAM" id="MobiDB-lite"/>
    </source>
</evidence>
<protein>
    <submittedName>
        <fullName evidence="2">Uncharacterized protein</fullName>
    </submittedName>
</protein>
<keyword evidence="3" id="KW-1185">Reference proteome</keyword>
<feature type="compositionally biased region" description="Gly residues" evidence="1">
    <location>
        <begin position="40"/>
        <end position="53"/>
    </location>
</feature>
<feature type="region of interest" description="Disordered" evidence="1">
    <location>
        <begin position="18"/>
        <end position="70"/>
    </location>
</feature>
<evidence type="ECO:0000313" key="2">
    <source>
        <dbReference type="EMBL" id="SEM58553.1"/>
    </source>
</evidence>
<organism evidence="2 3">
    <name type="scientific">Stigmatella aurantiaca</name>
    <dbReference type="NCBI Taxonomy" id="41"/>
    <lineage>
        <taxon>Bacteria</taxon>
        <taxon>Pseudomonadati</taxon>
        <taxon>Myxococcota</taxon>
        <taxon>Myxococcia</taxon>
        <taxon>Myxococcales</taxon>
        <taxon>Cystobacterineae</taxon>
        <taxon>Archangiaceae</taxon>
        <taxon>Stigmatella</taxon>
    </lineage>
</organism>
<sequence length="229" mass="24517">MRRYVALALLALAPACSNTEEKTPLPPPEDGQLEPLPPGHGEGGGGGDGGGGVMPLPDPEAQEGSVGRAPRRLTVAQLKTSIQTAVGRSWDELESLAPSLGRADYANIVTENIEPNLVFAKFMEDGARKVCLDQASAELAQPDPSARVLSRTVPGAMKDMKALNDAQVEQLLGYLSTRFWGAPLSGEELPKWKRLFTQASARALTLKKPDQAFAVVCIAMMTDSRFITY</sequence>